<protein>
    <submittedName>
        <fullName evidence="2">AzlD domain-containing protein</fullName>
    </submittedName>
</protein>
<dbReference type="Pfam" id="PF05437">
    <property type="entry name" value="AzlD"/>
    <property type="match status" value="1"/>
</dbReference>
<sequence length="109" mass="11938">MTILQSALFFSIVAVTTALTRALPFLLFPSSKQTPKYIIYLGNVIPFAMIGMLVVYCLKNISLAAFPFGLPEIIAIAVIAVLHLWKGNTLLSIGIGTVTYMILVQFVFI</sequence>
<dbReference type="InterPro" id="IPR008407">
    <property type="entry name" value="Brnchd-chn_aa_trnsp_AzlD"/>
</dbReference>
<evidence type="ECO:0000313" key="3">
    <source>
        <dbReference type="Proteomes" id="UP000610760"/>
    </source>
</evidence>
<feature type="transmembrane region" description="Helical" evidence="1">
    <location>
        <begin position="65"/>
        <end position="85"/>
    </location>
</feature>
<dbReference type="PIRSF" id="PIRSF003203">
    <property type="entry name" value="AzlD"/>
    <property type="match status" value="1"/>
</dbReference>
<name>A0A926I7C4_9FIRM</name>
<dbReference type="AlphaFoldDB" id="A0A926I7C4"/>
<reference evidence="2" key="1">
    <citation type="submission" date="2020-08" db="EMBL/GenBank/DDBJ databases">
        <title>Genome public.</title>
        <authorList>
            <person name="Liu C."/>
            <person name="Sun Q."/>
        </authorList>
    </citation>
    <scope>NUCLEOTIDE SEQUENCE</scope>
    <source>
        <strain evidence="2">NSJ-33</strain>
    </source>
</reference>
<evidence type="ECO:0000313" key="2">
    <source>
        <dbReference type="EMBL" id="MBC8560835.1"/>
    </source>
</evidence>
<accession>A0A926I7C4</accession>
<comment type="caution">
    <text evidence="2">The sequence shown here is derived from an EMBL/GenBank/DDBJ whole genome shotgun (WGS) entry which is preliminary data.</text>
</comment>
<dbReference type="Proteomes" id="UP000610760">
    <property type="component" value="Unassembled WGS sequence"/>
</dbReference>
<keyword evidence="1" id="KW-0472">Membrane</keyword>
<keyword evidence="3" id="KW-1185">Reference proteome</keyword>
<evidence type="ECO:0000256" key="1">
    <source>
        <dbReference type="SAM" id="Phobius"/>
    </source>
</evidence>
<organism evidence="2 3">
    <name type="scientific">Fumia xinanensis</name>
    <dbReference type="NCBI Taxonomy" id="2763659"/>
    <lineage>
        <taxon>Bacteria</taxon>
        <taxon>Bacillati</taxon>
        <taxon>Bacillota</taxon>
        <taxon>Clostridia</taxon>
        <taxon>Eubacteriales</taxon>
        <taxon>Oscillospiraceae</taxon>
        <taxon>Fumia</taxon>
    </lineage>
</organism>
<dbReference type="EMBL" id="JACRSV010000005">
    <property type="protein sequence ID" value="MBC8560835.1"/>
    <property type="molecule type" value="Genomic_DNA"/>
</dbReference>
<feature type="transmembrane region" description="Helical" evidence="1">
    <location>
        <begin position="91"/>
        <end position="108"/>
    </location>
</feature>
<proteinExistence type="predicted"/>
<keyword evidence="1" id="KW-0812">Transmembrane</keyword>
<dbReference type="RefSeq" id="WP_249296135.1">
    <property type="nucleotide sequence ID" value="NZ_JACRSV010000005.1"/>
</dbReference>
<keyword evidence="1" id="KW-1133">Transmembrane helix</keyword>
<feature type="transmembrane region" description="Helical" evidence="1">
    <location>
        <begin position="38"/>
        <end position="58"/>
    </location>
</feature>
<gene>
    <name evidence="2" type="ORF">H8710_12245</name>
</gene>